<keyword evidence="4" id="KW-0479">Metal-binding</keyword>
<dbReference type="Proteomes" id="UP000655443">
    <property type="component" value="Unassembled WGS sequence"/>
</dbReference>
<reference evidence="7" key="1">
    <citation type="journal article" date="2014" name="Int. J. Syst. Evol. Microbiol.">
        <title>Complete genome sequence of Corynebacterium casei LMG S-19264T (=DSM 44701T), isolated from a smear-ripened cheese.</title>
        <authorList>
            <consortium name="US DOE Joint Genome Institute (JGI-PGF)"/>
            <person name="Walter F."/>
            <person name="Albersmeier A."/>
            <person name="Kalinowski J."/>
            <person name="Ruckert C."/>
        </authorList>
    </citation>
    <scope>NUCLEOTIDE SEQUENCE</scope>
    <source>
        <strain evidence="7">JCM 4714</strain>
    </source>
</reference>
<gene>
    <name evidence="7" type="ORF">GCM10010339_47550</name>
</gene>
<protein>
    <submittedName>
        <fullName evidence="7">Polyprenyl synthetase</fullName>
    </submittedName>
</protein>
<evidence type="ECO:0000256" key="6">
    <source>
        <dbReference type="RuleBase" id="RU004466"/>
    </source>
</evidence>
<keyword evidence="3 6" id="KW-0808">Transferase</keyword>
<dbReference type="GO" id="GO:0008299">
    <property type="term" value="P:isoprenoid biosynthetic process"/>
    <property type="evidence" value="ECO:0007669"/>
    <property type="project" value="InterPro"/>
</dbReference>
<evidence type="ECO:0000256" key="5">
    <source>
        <dbReference type="ARBA" id="ARBA00022842"/>
    </source>
</evidence>
<dbReference type="SUPFAM" id="SSF48576">
    <property type="entry name" value="Terpenoid synthases"/>
    <property type="match status" value="1"/>
</dbReference>
<evidence type="ECO:0000256" key="3">
    <source>
        <dbReference type="ARBA" id="ARBA00022679"/>
    </source>
</evidence>
<sequence>MTATTTPGALDPADVRTRVDDVLGRFLDEQEHTSSLPEMALFTEVLRRMLDGGKRIRPLLCVTGWQAVREQAPPETVMHVAASLELFHAFALIHDDIMDRSATRRGQPSAHRVLAARHAHRPDADLLGVNAAILLGDLAFGWSYELLHEPILPAQQMLVVWPLLNALRAETLIGQYLDLRASRTHQHPDPDTAWRIVRYKTAKYTFERPLQLGAVLAGATPHQLRTLSAYALPLGEAFQLRDDLLGVFGDPARTGKSTLDDLREGKHTMLCALALERADGEQAKTLRALIGDPDLDTDGADRIRTILVATGARDAVEEAVKERAQRALRALDGTLLQPGADILLRQIATTASSRDS</sequence>
<evidence type="ECO:0000256" key="2">
    <source>
        <dbReference type="ARBA" id="ARBA00006706"/>
    </source>
</evidence>
<dbReference type="SFLD" id="SFLDG01017">
    <property type="entry name" value="Polyprenyl_Transferase_Like"/>
    <property type="match status" value="1"/>
</dbReference>
<keyword evidence="8" id="KW-1185">Reference proteome</keyword>
<organism evidence="7 8">
    <name type="scientific">Streptomyces alanosinicus</name>
    <dbReference type="NCBI Taxonomy" id="68171"/>
    <lineage>
        <taxon>Bacteria</taxon>
        <taxon>Bacillati</taxon>
        <taxon>Actinomycetota</taxon>
        <taxon>Actinomycetes</taxon>
        <taxon>Kitasatosporales</taxon>
        <taxon>Streptomycetaceae</taxon>
        <taxon>Streptomyces</taxon>
    </lineage>
</organism>
<dbReference type="InterPro" id="IPR033749">
    <property type="entry name" value="Polyprenyl_synt_CS"/>
</dbReference>
<keyword evidence="5" id="KW-0460">Magnesium</keyword>
<evidence type="ECO:0000256" key="1">
    <source>
        <dbReference type="ARBA" id="ARBA00001946"/>
    </source>
</evidence>
<dbReference type="InterPro" id="IPR008949">
    <property type="entry name" value="Isoprenoid_synthase_dom_sf"/>
</dbReference>
<name>A0A919D4F8_9ACTN</name>
<dbReference type="PANTHER" id="PTHR12001:SF85">
    <property type="entry name" value="SHORT CHAIN ISOPRENYL DIPHOSPHATE SYNTHASE"/>
    <property type="match status" value="1"/>
</dbReference>
<comment type="cofactor">
    <cofactor evidence="1">
        <name>Mg(2+)</name>
        <dbReference type="ChEBI" id="CHEBI:18420"/>
    </cofactor>
</comment>
<dbReference type="GO" id="GO:0046872">
    <property type="term" value="F:metal ion binding"/>
    <property type="evidence" value="ECO:0007669"/>
    <property type="project" value="UniProtKB-KW"/>
</dbReference>
<comment type="similarity">
    <text evidence="2 6">Belongs to the FPP/GGPP synthase family.</text>
</comment>
<accession>A0A919D4F8</accession>
<dbReference type="AlphaFoldDB" id="A0A919D4F8"/>
<evidence type="ECO:0000256" key="4">
    <source>
        <dbReference type="ARBA" id="ARBA00022723"/>
    </source>
</evidence>
<dbReference type="GO" id="GO:0004659">
    <property type="term" value="F:prenyltransferase activity"/>
    <property type="evidence" value="ECO:0007669"/>
    <property type="project" value="InterPro"/>
</dbReference>
<dbReference type="PROSITE" id="PS00723">
    <property type="entry name" value="POLYPRENYL_SYNTHASE_1"/>
    <property type="match status" value="1"/>
</dbReference>
<dbReference type="PANTHER" id="PTHR12001">
    <property type="entry name" value="GERANYLGERANYL PYROPHOSPHATE SYNTHASE"/>
    <property type="match status" value="1"/>
</dbReference>
<proteinExistence type="inferred from homology"/>
<dbReference type="PROSITE" id="PS00444">
    <property type="entry name" value="POLYPRENYL_SYNTHASE_2"/>
    <property type="match status" value="1"/>
</dbReference>
<dbReference type="EMBL" id="BMVG01000011">
    <property type="protein sequence ID" value="GHE06555.1"/>
    <property type="molecule type" value="Genomic_DNA"/>
</dbReference>
<reference evidence="7" key="2">
    <citation type="submission" date="2020-09" db="EMBL/GenBank/DDBJ databases">
        <authorList>
            <person name="Sun Q."/>
            <person name="Ohkuma M."/>
        </authorList>
    </citation>
    <scope>NUCLEOTIDE SEQUENCE</scope>
    <source>
        <strain evidence="7">JCM 4714</strain>
    </source>
</reference>
<comment type="caution">
    <text evidence="7">The sequence shown here is derived from an EMBL/GenBank/DDBJ whole genome shotgun (WGS) entry which is preliminary data.</text>
</comment>
<dbReference type="InterPro" id="IPR000092">
    <property type="entry name" value="Polyprenyl_synt"/>
</dbReference>
<evidence type="ECO:0000313" key="7">
    <source>
        <dbReference type="EMBL" id="GHE06555.1"/>
    </source>
</evidence>
<dbReference type="RefSeq" id="WP_189955521.1">
    <property type="nucleotide sequence ID" value="NZ_BMVG01000011.1"/>
</dbReference>
<dbReference type="CDD" id="cd00685">
    <property type="entry name" value="Trans_IPPS_HT"/>
    <property type="match status" value="1"/>
</dbReference>
<dbReference type="SFLD" id="SFLDS00005">
    <property type="entry name" value="Isoprenoid_Synthase_Type_I"/>
    <property type="match status" value="1"/>
</dbReference>
<dbReference type="Pfam" id="PF00348">
    <property type="entry name" value="polyprenyl_synt"/>
    <property type="match status" value="1"/>
</dbReference>
<dbReference type="Gene3D" id="1.10.600.10">
    <property type="entry name" value="Farnesyl Diphosphate Synthase"/>
    <property type="match status" value="1"/>
</dbReference>
<evidence type="ECO:0000313" key="8">
    <source>
        <dbReference type="Proteomes" id="UP000655443"/>
    </source>
</evidence>